<dbReference type="PRINTS" id="PR00702">
    <property type="entry name" value="ACRIFLAVINRP"/>
</dbReference>
<dbReference type="InterPro" id="IPR001036">
    <property type="entry name" value="Acrflvin-R"/>
</dbReference>
<dbReference type="Proteomes" id="UP000183670">
    <property type="component" value="Unassembled WGS sequence"/>
</dbReference>
<dbReference type="Gene3D" id="3.30.2090.10">
    <property type="entry name" value="Multidrug efflux transporter AcrB TolC docking domain, DN and DC subdomains"/>
    <property type="match status" value="2"/>
</dbReference>
<dbReference type="AlphaFoldDB" id="A0A1G6G574"/>
<keyword evidence="1" id="KW-0472">Membrane</keyword>
<dbReference type="Gene3D" id="3.30.70.1320">
    <property type="entry name" value="Multidrug efflux transporter AcrB pore domain like"/>
    <property type="match status" value="1"/>
</dbReference>
<dbReference type="SUPFAM" id="SSF82714">
    <property type="entry name" value="Multidrug efflux transporter AcrB TolC docking domain, DN and DC subdomains"/>
    <property type="match status" value="2"/>
</dbReference>
<evidence type="ECO:0000256" key="1">
    <source>
        <dbReference type="SAM" id="Phobius"/>
    </source>
</evidence>
<dbReference type="SUPFAM" id="SSF82866">
    <property type="entry name" value="Multidrug efflux transporter AcrB transmembrane domain"/>
    <property type="match status" value="2"/>
</dbReference>
<feature type="transmembrane region" description="Helical" evidence="1">
    <location>
        <begin position="866"/>
        <end position="885"/>
    </location>
</feature>
<dbReference type="Gene3D" id="3.30.70.1440">
    <property type="entry name" value="Multidrug efflux transporter AcrB pore domain"/>
    <property type="match status" value="1"/>
</dbReference>
<accession>A0A1G6G574</accession>
<feature type="transmembrane region" description="Helical" evidence="1">
    <location>
        <begin position="392"/>
        <end position="416"/>
    </location>
</feature>
<organism evidence="2 3">
    <name type="scientific">Bacteroides ovatus</name>
    <dbReference type="NCBI Taxonomy" id="28116"/>
    <lineage>
        <taxon>Bacteria</taxon>
        <taxon>Pseudomonadati</taxon>
        <taxon>Bacteroidota</taxon>
        <taxon>Bacteroidia</taxon>
        <taxon>Bacteroidales</taxon>
        <taxon>Bacteroidaceae</taxon>
        <taxon>Bacteroides</taxon>
    </lineage>
</organism>
<dbReference type="Gene3D" id="1.20.1640.10">
    <property type="entry name" value="Multidrug efflux transporter AcrB transmembrane domain"/>
    <property type="match status" value="2"/>
</dbReference>
<sequence>MKTKKRSVVEWAMHYRQVIILITCCLMAFGVYGLSEMKKNEFPDFTIRQGVVAAVYPGATAAEMEEQVAKPLENYIFSYKEVKKAKTHSTCKDGMVIIQVQLNDDLNNKDEFWSKFKHGVGQFKSELPQGVLAVQVMDDFGDTSALLVTMESGDKTYRELNTYMDGLKDRLRRIESVGRLNTYGMQQEQISIYLDSDRLSHYEINDQTLAITLFTKGFTTTAGRIKTDDYISPVYIAKSLNTLRDVQEMIVYSDPMGNTVRLKDIARVVKEYPVPESVITNNGKKCLLLSVEMKKDKNIVRMGNEVKEVLAEYEKTLPSDVQLFKITDQSKVVNDSVITFLKELLIAVIAVIIVVMLLMPFRVAMVAASTIPVTIFISLGLFYAFGIELNTVTLAALIVTLGMIVDNSIVIIDSYLEKISEGMSRWHASIESATHFFKSIFSATLAISITFFPFLFTMTGMTHDFLMSFPWATTLILMISLLVAELLVPFLQFYFIRKPVKSEFPEGGKKKFSFLDSLQTGYNWLLDKCFAYPRITIGLGVLSVVVGIVLVGSLPQKLMPTAERDQFAVEIYMPTGTAVEKTTQVADSLEHILRQDSRVLSVASFKGTSSPRFQNSYAPQMGGSNFAQFIVNTTGVDATLELLDEYTPRYSGYFPEAVVRFKQLGYSEAVNPVEVRISGDSLSVLKDEADRIVEILRTMPELELVRTNFNEPLAATRIELDEDESIRLGITNASLETALAMRYGSGFPVATAWEGDYDINIVLKSTKADSARYQDLGDERIAASGGLATVPLRQIAKIVPVWNDGQIVRRNGIRTITVMAEVGREINVMNATAKVQEKLSGLSLPEGVTLTYGGELEENEEQMPNIMAGLCIAVVIIFFILLWHFKRISTAVMMLMCLTLCLFGTAVGILIQGVDFGVTCVLGIVSLMGILVRNGIIMIDYAEELRNNERMTAHQAIYHSAQRRMRPIFLTSAAASMGVIPMILGGSGLWMPMGTVIFYGTLITMVFILTVMPVCYWLMMSGTTRKRSRSAKLELE</sequence>
<feature type="transmembrane region" description="Helical" evidence="1">
    <location>
        <begin position="366"/>
        <end position="386"/>
    </location>
</feature>
<evidence type="ECO:0000313" key="3">
    <source>
        <dbReference type="Proteomes" id="UP000183670"/>
    </source>
</evidence>
<feature type="transmembrane region" description="Helical" evidence="1">
    <location>
        <begin position="996"/>
        <end position="1019"/>
    </location>
</feature>
<dbReference type="GO" id="GO:0005886">
    <property type="term" value="C:plasma membrane"/>
    <property type="evidence" value="ECO:0007669"/>
    <property type="project" value="TreeGrafter"/>
</dbReference>
<feature type="transmembrane region" description="Helical" evidence="1">
    <location>
        <begin position="916"/>
        <end position="936"/>
    </location>
</feature>
<dbReference type="RefSeq" id="WP_074557997.1">
    <property type="nucleotide sequence ID" value="NZ_FMYE01000016.1"/>
</dbReference>
<dbReference type="PANTHER" id="PTHR32063:SF18">
    <property type="entry name" value="CATION EFFLUX SYSTEM PROTEIN"/>
    <property type="match status" value="1"/>
</dbReference>
<evidence type="ECO:0000313" key="2">
    <source>
        <dbReference type="EMBL" id="SDB77029.1"/>
    </source>
</evidence>
<gene>
    <name evidence="2" type="ORF">SAMN05192581_101624</name>
</gene>
<dbReference type="Pfam" id="PF00873">
    <property type="entry name" value="ACR_tran"/>
    <property type="match status" value="1"/>
</dbReference>
<name>A0A1G6G574_BACOV</name>
<dbReference type="GO" id="GO:0042910">
    <property type="term" value="F:xenobiotic transmembrane transporter activity"/>
    <property type="evidence" value="ECO:0007669"/>
    <property type="project" value="TreeGrafter"/>
</dbReference>
<feature type="transmembrane region" description="Helical" evidence="1">
    <location>
        <begin position="535"/>
        <end position="554"/>
    </location>
</feature>
<keyword evidence="1" id="KW-1133">Transmembrane helix</keyword>
<dbReference type="InterPro" id="IPR027463">
    <property type="entry name" value="AcrB_DN_DC_subdom"/>
</dbReference>
<proteinExistence type="predicted"/>
<feature type="transmembrane region" description="Helical" evidence="1">
    <location>
        <begin position="968"/>
        <end position="990"/>
    </location>
</feature>
<keyword evidence="1" id="KW-0812">Transmembrane</keyword>
<reference evidence="2 3" key="1">
    <citation type="submission" date="2016-10" db="EMBL/GenBank/DDBJ databases">
        <authorList>
            <person name="de Groot N.N."/>
        </authorList>
    </citation>
    <scope>NUCLEOTIDE SEQUENCE [LARGE SCALE GENOMIC DNA]</scope>
    <source>
        <strain evidence="2 3">NLAE-zl-C500</strain>
    </source>
</reference>
<dbReference type="SUPFAM" id="SSF82693">
    <property type="entry name" value="Multidrug efflux transporter AcrB pore domain, PN1, PN2, PC1 and PC2 subdomains"/>
    <property type="match status" value="2"/>
</dbReference>
<protein>
    <submittedName>
        <fullName evidence="2">Multidrug efflux pump subunit AcrB</fullName>
    </submittedName>
</protein>
<feature type="transmembrane region" description="Helical" evidence="1">
    <location>
        <begin position="468"/>
        <end position="491"/>
    </location>
</feature>
<dbReference type="Gene3D" id="3.30.70.1430">
    <property type="entry name" value="Multidrug efflux transporter AcrB pore domain"/>
    <property type="match status" value="2"/>
</dbReference>
<dbReference type="EMBL" id="FMYE01000016">
    <property type="protein sequence ID" value="SDB77029.1"/>
    <property type="molecule type" value="Genomic_DNA"/>
</dbReference>
<feature type="transmembrane region" description="Helical" evidence="1">
    <location>
        <begin position="892"/>
        <end position="910"/>
    </location>
</feature>
<feature type="transmembrane region" description="Helical" evidence="1">
    <location>
        <begin position="340"/>
        <end position="359"/>
    </location>
</feature>
<feature type="transmembrane region" description="Helical" evidence="1">
    <location>
        <begin position="436"/>
        <end position="456"/>
    </location>
</feature>
<dbReference type="PANTHER" id="PTHR32063">
    <property type="match status" value="1"/>
</dbReference>